<feature type="compositionally biased region" description="Low complexity" evidence="1">
    <location>
        <begin position="46"/>
        <end position="61"/>
    </location>
</feature>
<dbReference type="OrthoDB" id="636685at2759"/>
<feature type="compositionally biased region" description="Polar residues" evidence="1">
    <location>
        <begin position="285"/>
        <end position="295"/>
    </location>
</feature>
<dbReference type="AlphaFoldDB" id="A0A8H5CDT3"/>
<feature type="compositionally biased region" description="Low complexity" evidence="1">
    <location>
        <begin position="225"/>
        <end position="259"/>
    </location>
</feature>
<feature type="region of interest" description="Disordered" evidence="1">
    <location>
        <begin position="176"/>
        <end position="372"/>
    </location>
</feature>
<dbReference type="Proteomes" id="UP000541558">
    <property type="component" value="Unassembled WGS sequence"/>
</dbReference>
<organism evidence="2 3">
    <name type="scientific">Ephemerocybe angulata</name>
    <dbReference type="NCBI Taxonomy" id="980116"/>
    <lineage>
        <taxon>Eukaryota</taxon>
        <taxon>Fungi</taxon>
        <taxon>Dikarya</taxon>
        <taxon>Basidiomycota</taxon>
        <taxon>Agaricomycotina</taxon>
        <taxon>Agaricomycetes</taxon>
        <taxon>Agaricomycetidae</taxon>
        <taxon>Agaricales</taxon>
        <taxon>Agaricineae</taxon>
        <taxon>Psathyrellaceae</taxon>
        <taxon>Ephemerocybe</taxon>
    </lineage>
</organism>
<evidence type="ECO:0008006" key="4">
    <source>
        <dbReference type="Google" id="ProtNLM"/>
    </source>
</evidence>
<gene>
    <name evidence="2" type="ORF">D9611_008717</name>
</gene>
<keyword evidence="3" id="KW-1185">Reference proteome</keyword>
<evidence type="ECO:0000313" key="2">
    <source>
        <dbReference type="EMBL" id="KAF5338933.1"/>
    </source>
</evidence>
<evidence type="ECO:0000256" key="1">
    <source>
        <dbReference type="SAM" id="MobiDB-lite"/>
    </source>
</evidence>
<feature type="compositionally biased region" description="Polar residues" evidence="1">
    <location>
        <begin position="363"/>
        <end position="372"/>
    </location>
</feature>
<dbReference type="EMBL" id="JAACJK010000010">
    <property type="protein sequence ID" value="KAF5338933.1"/>
    <property type="molecule type" value="Genomic_DNA"/>
</dbReference>
<proteinExistence type="predicted"/>
<dbReference type="Gene3D" id="1.10.20.10">
    <property type="entry name" value="Histone, subunit A"/>
    <property type="match status" value="1"/>
</dbReference>
<dbReference type="GO" id="GO:0046982">
    <property type="term" value="F:protein heterodimerization activity"/>
    <property type="evidence" value="ECO:0007669"/>
    <property type="project" value="InterPro"/>
</dbReference>
<feature type="compositionally biased region" description="Acidic residues" evidence="1">
    <location>
        <begin position="298"/>
        <end position="323"/>
    </location>
</feature>
<comment type="caution">
    <text evidence="2">The sequence shown here is derived from an EMBL/GenBank/DDBJ whole genome shotgun (WGS) entry which is preliminary data.</text>
</comment>
<sequence>MSAALNQEDPDVVMEDELEYESDVEADLEVDELDSSGSDQENPAQPSVSTSKKVTSGKPGTRVPGHTLLPQVRIENILQADGVTGNLALSKDGQFVLSIATEEFIKRLALAGLAKAKANRQQNMVNYTDMSTVALRQREFRFLRETIPEPFALSTAWELRGIRHMELMEEDPALGGIIPEGSFNQVSVPPSPEALTPPIASTSNSTSTTTTSKRKKNGVEANGHSSSTAASSSRRPPSINPEIASISTTTSTTKASSSSRGGLKKNGSGSSIATLNGHGKHTAASVASTTGLSTPSEEKDEPMLDVDDEGTSNVDVDEDDEMTGGEPPWSAAQYSEPPMGSLQGPGTAPGFGRAAQDAHGRTIYSQQKNQPD</sequence>
<accession>A0A8H5CDT3</accession>
<feature type="compositionally biased region" description="Low complexity" evidence="1">
    <location>
        <begin position="201"/>
        <end position="211"/>
    </location>
</feature>
<reference evidence="2 3" key="1">
    <citation type="journal article" date="2020" name="ISME J.">
        <title>Uncovering the hidden diversity of litter-decomposition mechanisms in mushroom-forming fungi.</title>
        <authorList>
            <person name="Floudas D."/>
            <person name="Bentzer J."/>
            <person name="Ahren D."/>
            <person name="Johansson T."/>
            <person name="Persson P."/>
            <person name="Tunlid A."/>
        </authorList>
    </citation>
    <scope>NUCLEOTIDE SEQUENCE [LARGE SCALE GENOMIC DNA]</scope>
    <source>
        <strain evidence="2 3">CBS 175.51</strain>
    </source>
</reference>
<protein>
    <recommendedName>
        <fullName evidence="4">Transcription factor CBF/NF-Y/archaeal histone domain-containing protein</fullName>
    </recommendedName>
</protein>
<dbReference type="SUPFAM" id="SSF47113">
    <property type="entry name" value="Histone-fold"/>
    <property type="match status" value="1"/>
</dbReference>
<dbReference type="InterPro" id="IPR009072">
    <property type="entry name" value="Histone-fold"/>
</dbReference>
<name>A0A8H5CDT3_9AGAR</name>
<feature type="compositionally biased region" description="Acidic residues" evidence="1">
    <location>
        <begin position="8"/>
        <end position="34"/>
    </location>
</feature>
<evidence type="ECO:0000313" key="3">
    <source>
        <dbReference type="Proteomes" id="UP000541558"/>
    </source>
</evidence>
<feature type="region of interest" description="Disordered" evidence="1">
    <location>
        <begin position="1"/>
        <end position="66"/>
    </location>
</feature>